<proteinExistence type="predicted"/>
<dbReference type="EMBL" id="HG994581">
    <property type="protein sequence ID" value="CAF2866930.1"/>
    <property type="molecule type" value="Genomic_DNA"/>
</dbReference>
<accession>A0A7R8CMI8</accession>
<keyword evidence="3" id="KW-0328">Glycosyltransferase</keyword>
<keyword evidence="3" id="KW-0808">Transferase</keyword>
<keyword evidence="2" id="KW-1133">Transmembrane helix</keyword>
<keyword evidence="4" id="KW-1185">Reference proteome</keyword>
<dbReference type="AlphaFoldDB" id="A0A7R8CMI8"/>
<keyword evidence="2" id="KW-0472">Membrane</keyword>
<sequence>MNLHEDVVSPRVYGVFILPLLLNLNPGSFLLPDVRIFLAPGIATSLLCRIPLRVGEWIPNAFGACDAYLNQGIECQNLFLDQNLDQNPSPRSRSRSRSRSKSVDDSKENGRSSRRRRSRIMKILLLPSLPLRVSDTIARTDDDN</sequence>
<evidence type="ECO:0000256" key="1">
    <source>
        <dbReference type="SAM" id="MobiDB-lite"/>
    </source>
</evidence>
<organism evidence="3 4">
    <name type="scientific">Lepeophtheirus salmonis</name>
    <name type="common">Salmon louse</name>
    <name type="synonym">Caligus salmonis</name>
    <dbReference type="NCBI Taxonomy" id="72036"/>
    <lineage>
        <taxon>Eukaryota</taxon>
        <taxon>Metazoa</taxon>
        <taxon>Ecdysozoa</taxon>
        <taxon>Arthropoda</taxon>
        <taxon>Crustacea</taxon>
        <taxon>Multicrustacea</taxon>
        <taxon>Hexanauplia</taxon>
        <taxon>Copepoda</taxon>
        <taxon>Siphonostomatoida</taxon>
        <taxon>Caligidae</taxon>
        <taxon>Lepeophtheirus</taxon>
    </lineage>
</organism>
<evidence type="ECO:0000313" key="4">
    <source>
        <dbReference type="Proteomes" id="UP000675881"/>
    </source>
</evidence>
<reference evidence="3" key="1">
    <citation type="submission" date="2021-02" db="EMBL/GenBank/DDBJ databases">
        <authorList>
            <person name="Bekaert M."/>
        </authorList>
    </citation>
    <scope>NUCLEOTIDE SEQUENCE</scope>
    <source>
        <strain evidence="3">IoA-00</strain>
    </source>
</reference>
<name>A0A7R8CMI8_LEPSM</name>
<gene>
    <name evidence="3" type="ORF">LSAA_6792</name>
</gene>
<feature type="region of interest" description="Disordered" evidence="1">
    <location>
        <begin position="83"/>
        <end position="115"/>
    </location>
</feature>
<protein>
    <submittedName>
        <fullName evidence="3">GBE1</fullName>
        <ecNumber evidence="3">2.4.1.18</ecNumber>
    </submittedName>
</protein>
<feature type="transmembrane region" description="Helical" evidence="2">
    <location>
        <begin position="12"/>
        <end position="31"/>
    </location>
</feature>
<keyword evidence="2" id="KW-0812">Transmembrane</keyword>
<dbReference type="EC" id="2.4.1.18" evidence="3"/>
<dbReference type="GO" id="GO:0003844">
    <property type="term" value="F:1,4-alpha-glucan branching enzyme activity"/>
    <property type="evidence" value="ECO:0007669"/>
    <property type="project" value="UniProtKB-EC"/>
</dbReference>
<evidence type="ECO:0000256" key="2">
    <source>
        <dbReference type="SAM" id="Phobius"/>
    </source>
</evidence>
<feature type="compositionally biased region" description="Basic and acidic residues" evidence="1">
    <location>
        <begin position="101"/>
        <end position="111"/>
    </location>
</feature>
<dbReference type="Proteomes" id="UP000675881">
    <property type="component" value="Chromosome 2"/>
</dbReference>
<evidence type="ECO:0000313" key="3">
    <source>
        <dbReference type="EMBL" id="CAF2866930.1"/>
    </source>
</evidence>